<name>A0A936YWS6_9BURK</name>
<organism evidence="1 2">
    <name type="scientific">Ramlibacter monticola</name>
    <dbReference type="NCBI Taxonomy" id="1926872"/>
    <lineage>
        <taxon>Bacteria</taxon>
        <taxon>Pseudomonadati</taxon>
        <taxon>Pseudomonadota</taxon>
        <taxon>Betaproteobacteria</taxon>
        <taxon>Burkholderiales</taxon>
        <taxon>Comamonadaceae</taxon>
        <taxon>Ramlibacter</taxon>
    </lineage>
</organism>
<dbReference type="Proteomes" id="UP000599109">
    <property type="component" value="Unassembled WGS sequence"/>
</dbReference>
<evidence type="ECO:0000313" key="2">
    <source>
        <dbReference type="Proteomes" id="UP000599109"/>
    </source>
</evidence>
<dbReference type="EMBL" id="JAEQNE010000001">
    <property type="protein sequence ID" value="MBL0390087.1"/>
    <property type="molecule type" value="Genomic_DNA"/>
</dbReference>
<reference evidence="1 2" key="1">
    <citation type="journal article" date="2017" name="Int. J. Syst. Evol. Microbiol.">
        <title>Ramlibacter monticola sp. nov., isolated from forest soil.</title>
        <authorList>
            <person name="Chaudhary D.K."/>
            <person name="Kim J."/>
        </authorList>
    </citation>
    <scope>NUCLEOTIDE SEQUENCE [LARGE SCALE GENOMIC DNA]</scope>
    <source>
        <strain evidence="1 2">KACC 19175</strain>
    </source>
</reference>
<gene>
    <name evidence="1" type="ORF">JJ685_02915</name>
</gene>
<accession>A0A936YWS6</accession>
<protein>
    <submittedName>
        <fullName evidence="1">Uncharacterized protein</fullName>
    </submittedName>
</protein>
<dbReference type="AlphaFoldDB" id="A0A936YWS6"/>
<keyword evidence="2" id="KW-1185">Reference proteome</keyword>
<sequence length="68" mass="7681">MHPSTATQFQLRYRSFFDSDSGFSFPCDARGHVDMDGLSERARNNYLYARAMVGKQLDVPAIEPASLH</sequence>
<evidence type="ECO:0000313" key="1">
    <source>
        <dbReference type="EMBL" id="MBL0390087.1"/>
    </source>
</evidence>
<proteinExistence type="predicted"/>
<dbReference type="RefSeq" id="WP_201672662.1">
    <property type="nucleotide sequence ID" value="NZ_JAEQNE010000001.1"/>
</dbReference>
<comment type="caution">
    <text evidence="1">The sequence shown here is derived from an EMBL/GenBank/DDBJ whole genome shotgun (WGS) entry which is preliminary data.</text>
</comment>